<dbReference type="SUPFAM" id="SSF52283">
    <property type="entry name" value="Formate/glycerate dehydrogenase catalytic domain-like"/>
    <property type="match status" value="1"/>
</dbReference>
<evidence type="ECO:0000313" key="4">
    <source>
        <dbReference type="EMBL" id="NYE85488.1"/>
    </source>
</evidence>
<comment type="caution">
    <text evidence="4">The sequence shown here is derived from an EMBL/GenBank/DDBJ whole genome shotgun (WGS) entry which is preliminary data.</text>
</comment>
<name>A0A7Y9IYN7_9BURK</name>
<evidence type="ECO:0000256" key="2">
    <source>
        <dbReference type="ARBA" id="ARBA00023027"/>
    </source>
</evidence>
<evidence type="ECO:0000256" key="1">
    <source>
        <dbReference type="ARBA" id="ARBA00023002"/>
    </source>
</evidence>
<feature type="domain" description="D-isomer specific 2-hydroxyacid dehydrogenase NAD-binding" evidence="3">
    <location>
        <begin position="116"/>
        <end position="291"/>
    </location>
</feature>
<organism evidence="4 5">
    <name type="scientific">Pigmentiphaga litoralis</name>
    <dbReference type="NCBI Taxonomy" id="516702"/>
    <lineage>
        <taxon>Bacteria</taxon>
        <taxon>Pseudomonadati</taxon>
        <taxon>Pseudomonadota</taxon>
        <taxon>Betaproteobacteria</taxon>
        <taxon>Burkholderiales</taxon>
        <taxon>Alcaligenaceae</taxon>
        <taxon>Pigmentiphaga</taxon>
    </lineage>
</organism>
<dbReference type="GO" id="GO:0016491">
    <property type="term" value="F:oxidoreductase activity"/>
    <property type="evidence" value="ECO:0007669"/>
    <property type="project" value="UniProtKB-KW"/>
</dbReference>
<accession>A0A7Y9IYN7</accession>
<dbReference type="RefSeq" id="WP_179589456.1">
    <property type="nucleotide sequence ID" value="NZ_JACBYR010000002.1"/>
</dbReference>
<keyword evidence="2" id="KW-0520">NAD</keyword>
<keyword evidence="5" id="KW-1185">Reference proteome</keyword>
<proteinExistence type="predicted"/>
<dbReference type="AlphaFoldDB" id="A0A7Y9IYN7"/>
<dbReference type="Pfam" id="PF02826">
    <property type="entry name" value="2-Hacid_dh_C"/>
    <property type="match status" value="1"/>
</dbReference>
<sequence>MRLLCSDEARKELISAGLLDRPGNTVLLLGMAEASAAQAALVTRDVFGASTDSRLEPHTAEFFDALAHAPALQWVHTYASGLDRPIYRALQSRGVTVTNSAGSNAATVAQTALGGFLYFARALHVARAQQDARTWRSLKHKDIRALDRLDALIVGWGEIGKTLGRYLDALGVHCRVLRQHGEQVSEGWPTATYAAFDTWVADADWVFFVCPLSESTRRLFHQGTIAHLKAERPLNVVNVSRGAVIDNAALQTAHDAGLVRHAYLDVFETEPLATDDPLWKVDDFLLSPHMAGTADGNRAAVIQRFLKQLAERNSAPDRTHRADT</sequence>
<evidence type="ECO:0000313" key="5">
    <source>
        <dbReference type="Proteomes" id="UP000542125"/>
    </source>
</evidence>
<dbReference type="PANTHER" id="PTHR43333:SF1">
    <property type="entry name" value="D-ISOMER SPECIFIC 2-HYDROXYACID DEHYDROGENASE NAD-BINDING DOMAIN-CONTAINING PROTEIN"/>
    <property type="match status" value="1"/>
</dbReference>
<dbReference type="Proteomes" id="UP000542125">
    <property type="component" value="Unassembled WGS sequence"/>
</dbReference>
<dbReference type="InterPro" id="IPR006140">
    <property type="entry name" value="D-isomer_DH_NAD-bd"/>
</dbReference>
<dbReference type="Gene3D" id="3.40.50.720">
    <property type="entry name" value="NAD(P)-binding Rossmann-like Domain"/>
    <property type="match status" value="2"/>
</dbReference>
<dbReference type="SUPFAM" id="SSF51735">
    <property type="entry name" value="NAD(P)-binding Rossmann-fold domains"/>
    <property type="match status" value="1"/>
</dbReference>
<protein>
    <submittedName>
        <fullName evidence="4">Phosphoglycerate dehydrogenase-like enzyme</fullName>
    </submittedName>
</protein>
<evidence type="ECO:0000259" key="3">
    <source>
        <dbReference type="Pfam" id="PF02826"/>
    </source>
</evidence>
<dbReference type="GO" id="GO:0051287">
    <property type="term" value="F:NAD binding"/>
    <property type="evidence" value="ECO:0007669"/>
    <property type="project" value="InterPro"/>
</dbReference>
<dbReference type="EMBL" id="JACBYR010000002">
    <property type="protein sequence ID" value="NYE85488.1"/>
    <property type="molecule type" value="Genomic_DNA"/>
</dbReference>
<reference evidence="4 5" key="1">
    <citation type="submission" date="2020-07" db="EMBL/GenBank/DDBJ databases">
        <title>Genomic Encyclopedia of Type Strains, Phase IV (KMG-V): Genome sequencing to study the core and pangenomes of soil and plant-associated prokaryotes.</title>
        <authorList>
            <person name="Whitman W."/>
        </authorList>
    </citation>
    <scope>NUCLEOTIDE SEQUENCE [LARGE SCALE GENOMIC DNA]</scope>
    <source>
        <strain evidence="4 5">SAS40</strain>
    </source>
</reference>
<dbReference type="InterPro" id="IPR036291">
    <property type="entry name" value="NAD(P)-bd_dom_sf"/>
</dbReference>
<gene>
    <name evidence="4" type="ORF">FHW18_004795</name>
</gene>
<dbReference type="PANTHER" id="PTHR43333">
    <property type="entry name" value="2-HACID_DH_C DOMAIN-CONTAINING PROTEIN"/>
    <property type="match status" value="1"/>
</dbReference>
<keyword evidence="1" id="KW-0560">Oxidoreductase</keyword>